<evidence type="ECO:0000313" key="2">
    <source>
        <dbReference type="Proteomes" id="UP000000269"/>
    </source>
</evidence>
<reference evidence="2" key="1">
    <citation type="submission" date="2007-10" db="EMBL/GenBank/DDBJ databases">
        <title>Complete genome of Alkaliphilus oremlandii OhILAs.</title>
        <authorList>
            <person name="Copeland A."/>
            <person name="Lucas S."/>
            <person name="Lapidus A."/>
            <person name="Barry K."/>
            <person name="Detter J.C."/>
            <person name="Glavina del Rio T."/>
            <person name="Hammon N."/>
            <person name="Israni S."/>
            <person name="Dalin E."/>
            <person name="Tice H."/>
            <person name="Pitluck S."/>
            <person name="Chain P."/>
            <person name="Malfatti S."/>
            <person name="Shin M."/>
            <person name="Vergez L."/>
            <person name="Schmutz J."/>
            <person name="Larimer F."/>
            <person name="Land M."/>
            <person name="Hauser L."/>
            <person name="Kyrpides N."/>
            <person name="Mikhailova N."/>
            <person name="Stolz J.F."/>
            <person name="Dawson A."/>
            <person name="Fisher E."/>
            <person name="Crable B."/>
            <person name="Perera E."/>
            <person name="Lisak J."/>
            <person name="Ranganathan M."/>
            <person name="Basu P."/>
            <person name="Richardson P."/>
        </authorList>
    </citation>
    <scope>NUCLEOTIDE SEQUENCE [LARGE SCALE GENOMIC DNA]</scope>
    <source>
        <strain evidence="2">OhILAs</strain>
    </source>
</reference>
<evidence type="ECO:0000313" key="1">
    <source>
        <dbReference type="EMBL" id="ABW19772.1"/>
    </source>
</evidence>
<proteinExistence type="predicted"/>
<name>A8MIZ0_ALKOO</name>
<dbReference type="RefSeq" id="WP_012160079.1">
    <property type="nucleotide sequence ID" value="NC_009922.1"/>
</dbReference>
<dbReference type="STRING" id="350688.Clos_2237"/>
<protein>
    <submittedName>
        <fullName evidence="1">Uncharacterized protein</fullName>
    </submittedName>
</protein>
<organism evidence="1 2">
    <name type="scientific">Alkaliphilus oremlandii (strain OhILAs)</name>
    <name type="common">Clostridium oremlandii (strain OhILAs)</name>
    <dbReference type="NCBI Taxonomy" id="350688"/>
    <lineage>
        <taxon>Bacteria</taxon>
        <taxon>Bacillati</taxon>
        <taxon>Bacillota</taxon>
        <taxon>Clostridia</taxon>
        <taxon>Peptostreptococcales</taxon>
        <taxon>Natronincolaceae</taxon>
        <taxon>Alkaliphilus</taxon>
    </lineage>
</organism>
<keyword evidence="2" id="KW-1185">Reference proteome</keyword>
<dbReference type="EMBL" id="CP000853">
    <property type="protein sequence ID" value="ABW19772.1"/>
    <property type="molecule type" value="Genomic_DNA"/>
</dbReference>
<sequence length="179" mass="20879">MKKGIIVILFLLSVVFITYRIADYNDISSLDYLKKKDLQYVGQEISYSIPHKNNKVQIYRNLEGINVVLLEWRNMLGWKMVEIDKMSFDSGPDWNYVEIELDNNTTISLVYGFFHDNINSYKSLRLINSTDNIDRSPGSNLSFKSGIRAWYLFHEGRSLDPKQFILLDRSSGESIYSIE</sequence>
<dbReference type="AlphaFoldDB" id="A8MIZ0"/>
<dbReference type="OrthoDB" id="9842675at2"/>
<gene>
    <name evidence="1" type="ordered locus">Clos_2237</name>
</gene>
<dbReference type="KEGG" id="aoe:Clos_2237"/>
<dbReference type="HOGENOM" id="CLU_1500494_0_0_9"/>
<accession>A8MIZ0</accession>
<dbReference type="Proteomes" id="UP000000269">
    <property type="component" value="Chromosome"/>
</dbReference>